<keyword evidence="9" id="KW-1185">Reference proteome</keyword>
<evidence type="ECO:0000256" key="3">
    <source>
        <dbReference type="ARBA" id="ARBA00022475"/>
    </source>
</evidence>
<organism evidence="8 9">
    <name type="scientific">Ladona fulva</name>
    <name type="common">Scarce chaser dragonfly</name>
    <name type="synonym">Libellula fulva</name>
    <dbReference type="NCBI Taxonomy" id="123851"/>
    <lineage>
        <taxon>Eukaryota</taxon>
        <taxon>Metazoa</taxon>
        <taxon>Ecdysozoa</taxon>
        <taxon>Arthropoda</taxon>
        <taxon>Hexapoda</taxon>
        <taxon>Insecta</taxon>
        <taxon>Pterygota</taxon>
        <taxon>Palaeoptera</taxon>
        <taxon>Odonata</taxon>
        <taxon>Epiprocta</taxon>
        <taxon>Anisoptera</taxon>
        <taxon>Libelluloidea</taxon>
        <taxon>Libellulidae</taxon>
        <taxon>Ladona</taxon>
    </lineage>
</organism>
<reference evidence="8" key="2">
    <citation type="submission" date="2017-10" db="EMBL/GenBank/DDBJ databases">
        <title>Ladona fulva Genome sequencing and assembly.</title>
        <authorList>
            <person name="Murali S."/>
            <person name="Richards S."/>
            <person name="Bandaranaike D."/>
            <person name="Bellair M."/>
            <person name="Blankenburg K."/>
            <person name="Chao H."/>
            <person name="Dinh H."/>
            <person name="Doddapaneni H."/>
            <person name="Dugan-Rocha S."/>
            <person name="Elkadiri S."/>
            <person name="Gnanaolivu R."/>
            <person name="Hernandez B."/>
            <person name="Skinner E."/>
            <person name="Javaid M."/>
            <person name="Lee S."/>
            <person name="Li M."/>
            <person name="Ming W."/>
            <person name="Munidasa M."/>
            <person name="Muniz J."/>
            <person name="Nguyen L."/>
            <person name="Hughes D."/>
            <person name="Osuji N."/>
            <person name="Pu L.-L."/>
            <person name="Puazo M."/>
            <person name="Qu C."/>
            <person name="Quiroz J."/>
            <person name="Raj R."/>
            <person name="Weissenberger G."/>
            <person name="Xin Y."/>
            <person name="Zou X."/>
            <person name="Han Y."/>
            <person name="Worley K."/>
            <person name="Muzny D."/>
            <person name="Gibbs R."/>
        </authorList>
    </citation>
    <scope>NUCLEOTIDE SEQUENCE</scope>
    <source>
        <strain evidence="8">Sampled in the wild</strain>
    </source>
</reference>
<dbReference type="EMBL" id="KZ308260">
    <property type="protein sequence ID" value="KAG8225959.1"/>
    <property type="molecule type" value="Genomic_DNA"/>
</dbReference>
<accession>A0A8K0K1J8</accession>
<dbReference type="OrthoDB" id="514335at2759"/>
<dbReference type="Pfam" id="PF01130">
    <property type="entry name" value="CD36"/>
    <property type="match status" value="1"/>
</dbReference>
<dbReference type="GO" id="GO:0005737">
    <property type="term" value="C:cytoplasm"/>
    <property type="evidence" value="ECO:0007669"/>
    <property type="project" value="TreeGrafter"/>
</dbReference>
<evidence type="ECO:0000256" key="5">
    <source>
        <dbReference type="ARBA" id="ARBA00022989"/>
    </source>
</evidence>
<comment type="subcellular location">
    <subcellularLocation>
        <location evidence="1">Cell membrane</location>
    </subcellularLocation>
</comment>
<dbReference type="InterPro" id="IPR002159">
    <property type="entry name" value="CD36_fam"/>
</dbReference>
<keyword evidence="3" id="KW-1003">Cell membrane</keyword>
<sequence>KRIEKENITFDTENHTVTFTERGYYHFDPELSNGSLDDNITSLSVPSVMAAHKSVDWGYFMTKSLSYTIGKHSSITHVKTARELLFEGHEEPLFTLASYFPSDEYVPDKFGWLYEFNGTNNDDTFTMGTGDGDIENIGKLWKFRGEEETGYYDGDCGRIKGSLGHMWPPKLKKDNITMFIESIC</sequence>
<feature type="non-terminal residue" evidence="8">
    <location>
        <position position="184"/>
    </location>
</feature>
<dbReference type="GO" id="GO:0005044">
    <property type="term" value="F:scavenger receptor activity"/>
    <property type="evidence" value="ECO:0007669"/>
    <property type="project" value="TreeGrafter"/>
</dbReference>
<comment type="caution">
    <text evidence="8">The sequence shown here is derived from an EMBL/GenBank/DDBJ whole genome shotgun (WGS) entry which is preliminary data.</text>
</comment>
<feature type="non-terminal residue" evidence="8">
    <location>
        <position position="1"/>
    </location>
</feature>
<evidence type="ECO:0000256" key="1">
    <source>
        <dbReference type="ARBA" id="ARBA00004236"/>
    </source>
</evidence>
<dbReference type="Proteomes" id="UP000792457">
    <property type="component" value="Unassembled WGS sequence"/>
</dbReference>
<dbReference type="PRINTS" id="PR01609">
    <property type="entry name" value="CD36FAMILY"/>
</dbReference>
<keyword evidence="7" id="KW-0325">Glycoprotein</keyword>
<name>A0A8K0K1J8_LADFU</name>
<dbReference type="PANTHER" id="PTHR11923">
    <property type="entry name" value="SCAVENGER RECEPTOR CLASS B TYPE-1 SR-B1"/>
    <property type="match status" value="1"/>
</dbReference>
<keyword evidence="4" id="KW-0812">Transmembrane</keyword>
<evidence type="ECO:0000256" key="6">
    <source>
        <dbReference type="ARBA" id="ARBA00023136"/>
    </source>
</evidence>
<proteinExistence type="inferred from homology"/>
<dbReference type="GO" id="GO:0005886">
    <property type="term" value="C:plasma membrane"/>
    <property type="evidence" value="ECO:0007669"/>
    <property type="project" value="UniProtKB-SubCell"/>
</dbReference>
<evidence type="ECO:0000256" key="4">
    <source>
        <dbReference type="ARBA" id="ARBA00022692"/>
    </source>
</evidence>
<evidence type="ECO:0000256" key="7">
    <source>
        <dbReference type="ARBA" id="ARBA00023180"/>
    </source>
</evidence>
<dbReference type="AlphaFoldDB" id="A0A8K0K1J8"/>
<evidence type="ECO:0000256" key="2">
    <source>
        <dbReference type="ARBA" id="ARBA00010532"/>
    </source>
</evidence>
<evidence type="ECO:0000313" key="8">
    <source>
        <dbReference type="EMBL" id="KAG8225959.1"/>
    </source>
</evidence>
<keyword evidence="6" id="KW-0472">Membrane</keyword>
<evidence type="ECO:0000313" key="9">
    <source>
        <dbReference type="Proteomes" id="UP000792457"/>
    </source>
</evidence>
<reference evidence="8" key="1">
    <citation type="submission" date="2013-04" db="EMBL/GenBank/DDBJ databases">
        <authorList>
            <person name="Qu J."/>
            <person name="Murali S.C."/>
            <person name="Bandaranaike D."/>
            <person name="Bellair M."/>
            <person name="Blankenburg K."/>
            <person name="Chao H."/>
            <person name="Dinh H."/>
            <person name="Doddapaneni H."/>
            <person name="Downs B."/>
            <person name="Dugan-Rocha S."/>
            <person name="Elkadiri S."/>
            <person name="Gnanaolivu R.D."/>
            <person name="Hernandez B."/>
            <person name="Javaid M."/>
            <person name="Jayaseelan J.C."/>
            <person name="Lee S."/>
            <person name="Li M."/>
            <person name="Ming W."/>
            <person name="Munidasa M."/>
            <person name="Muniz J."/>
            <person name="Nguyen L."/>
            <person name="Ongeri F."/>
            <person name="Osuji N."/>
            <person name="Pu L.-L."/>
            <person name="Puazo M."/>
            <person name="Qu C."/>
            <person name="Quiroz J."/>
            <person name="Raj R."/>
            <person name="Weissenberger G."/>
            <person name="Xin Y."/>
            <person name="Zou X."/>
            <person name="Han Y."/>
            <person name="Richards S."/>
            <person name="Worley K."/>
            <person name="Muzny D."/>
            <person name="Gibbs R."/>
        </authorList>
    </citation>
    <scope>NUCLEOTIDE SEQUENCE</scope>
    <source>
        <strain evidence="8">Sampled in the wild</strain>
    </source>
</reference>
<gene>
    <name evidence="8" type="ORF">J437_LFUL006188</name>
</gene>
<dbReference type="PANTHER" id="PTHR11923:SF93">
    <property type="entry name" value="GH07959P-RELATED"/>
    <property type="match status" value="1"/>
</dbReference>
<comment type="similarity">
    <text evidence="2">Belongs to the CD36 family.</text>
</comment>
<protein>
    <submittedName>
        <fullName evidence="8">Uncharacterized protein</fullName>
    </submittedName>
</protein>
<keyword evidence="5" id="KW-1133">Transmembrane helix</keyword>